<accession>A0ABV2CVA7</accession>
<dbReference type="Pfam" id="PF05673">
    <property type="entry name" value="DUF815"/>
    <property type="match status" value="1"/>
</dbReference>
<protein>
    <submittedName>
        <fullName evidence="2">ATP-binding protein</fullName>
    </submittedName>
</protein>
<name>A0ABV2CVA7_9RHOO</name>
<dbReference type="GO" id="GO:0005524">
    <property type="term" value="F:ATP binding"/>
    <property type="evidence" value="ECO:0007669"/>
    <property type="project" value="UniProtKB-KW"/>
</dbReference>
<dbReference type="SUPFAM" id="SSF52540">
    <property type="entry name" value="P-loop containing nucleoside triphosphate hydrolases"/>
    <property type="match status" value="2"/>
</dbReference>
<evidence type="ECO:0000313" key="3">
    <source>
        <dbReference type="Proteomes" id="UP001548590"/>
    </source>
</evidence>
<keyword evidence="2" id="KW-0547">Nucleotide-binding</keyword>
<comment type="caution">
    <text evidence="2">The sequence shown here is derived from an EMBL/GenBank/DDBJ whole genome shotgun (WGS) entry which is preliminary data.</text>
</comment>
<dbReference type="Gene3D" id="3.40.50.300">
    <property type="entry name" value="P-loop containing nucleotide triphosphate hydrolases"/>
    <property type="match status" value="1"/>
</dbReference>
<organism evidence="2 3">
    <name type="scientific">Uliginosibacterium paludis</name>
    <dbReference type="NCBI Taxonomy" id="1615952"/>
    <lineage>
        <taxon>Bacteria</taxon>
        <taxon>Pseudomonadati</taxon>
        <taxon>Pseudomonadota</taxon>
        <taxon>Betaproteobacteria</taxon>
        <taxon>Rhodocyclales</taxon>
        <taxon>Zoogloeaceae</taxon>
        <taxon>Uliginosibacterium</taxon>
    </lineage>
</organism>
<dbReference type="PANTHER" id="PTHR42935:SF1">
    <property type="entry name" value="SLR0930 PROTEIN"/>
    <property type="match status" value="1"/>
</dbReference>
<dbReference type="RefSeq" id="WP_345930018.1">
    <property type="nucleotide sequence ID" value="NZ_JBDIVF010000013.1"/>
</dbReference>
<evidence type="ECO:0000313" key="2">
    <source>
        <dbReference type="EMBL" id="MET1491849.1"/>
    </source>
</evidence>
<keyword evidence="2" id="KW-0067">ATP-binding</keyword>
<sequence>MNPDDLQRLVVRAEQLLSRVESLLPPATPATDWSALAHRWRTRQGRGWLEALHHLQPVRLDDLRDIDDQKQRVNANTRQFVAGRRANNVLLTGARGTGKSTLVRAMLNEYSGQGLRVIEVDKADLVDLPHIVDLVAERPERFILFCDDLSFEDGEPAYKALKSVLDGSFSAVPDNVLIYATSNRRHLMPEYFSENLQTRHGEGELHPGEAVEEKVSLSERFGLWVSFYSFNQDEYLDIVRHWLAVFGVDLAAWDDGIRHEALLWSQLRASRTGRVAWQFARDYAGRLEG</sequence>
<dbReference type="InterPro" id="IPR008533">
    <property type="entry name" value="DUF815"/>
</dbReference>
<dbReference type="EMBL" id="JBEWLZ010000016">
    <property type="protein sequence ID" value="MET1491849.1"/>
    <property type="molecule type" value="Genomic_DNA"/>
</dbReference>
<reference evidence="2 3" key="1">
    <citation type="submission" date="2024-07" db="EMBL/GenBank/DDBJ databases">
        <title>Uliginosibacterium paludis KCTC:42655.</title>
        <authorList>
            <person name="Kim M.K."/>
        </authorList>
    </citation>
    <scope>NUCLEOTIDE SEQUENCE [LARGE SCALE GENOMIC DNA]</scope>
    <source>
        <strain evidence="2 3">KCTC 42655</strain>
    </source>
</reference>
<dbReference type="InterPro" id="IPR027417">
    <property type="entry name" value="P-loop_NTPase"/>
</dbReference>
<feature type="domain" description="AAA+ ATPase" evidence="1">
    <location>
        <begin position="85"/>
        <end position="202"/>
    </location>
</feature>
<dbReference type="InterPro" id="IPR003593">
    <property type="entry name" value="AAA+_ATPase"/>
</dbReference>
<keyword evidence="3" id="KW-1185">Reference proteome</keyword>
<dbReference type="Proteomes" id="UP001548590">
    <property type="component" value="Unassembled WGS sequence"/>
</dbReference>
<dbReference type="SMART" id="SM00382">
    <property type="entry name" value="AAA"/>
    <property type="match status" value="1"/>
</dbReference>
<evidence type="ECO:0000259" key="1">
    <source>
        <dbReference type="SMART" id="SM00382"/>
    </source>
</evidence>
<gene>
    <name evidence="2" type="ORF">ABVT11_18565</name>
</gene>
<dbReference type="CDD" id="cd00009">
    <property type="entry name" value="AAA"/>
    <property type="match status" value="1"/>
</dbReference>
<dbReference type="PANTHER" id="PTHR42935">
    <property type="entry name" value="SLR0930 PROTEIN"/>
    <property type="match status" value="1"/>
</dbReference>
<proteinExistence type="predicted"/>